<dbReference type="HOGENOM" id="CLU_1159392_0_0_4"/>
<dbReference type="RefSeq" id="WP_012399509.1">
    <property type="nucleotide sequence ID" value="NC_010622.1"/>
</dbReference>
<proteinExistence type="predicted"/>
<reference evidence="3" key="1">
    <citation type="journal article" date="2014" name="Stand. Genomic Sci.">
        <title>Complete genome sequence of Burkholderia phymatum STM815(T), a broad host range and efficient nitrogen-fixing symbiont of Mimosa species.</title>
        <authorList>
            <person name="Moulin L."/>
            <person name="Klonowska A."/>
            <person name="Caroline B."/>
            <person name="Booth K."/>
            <person name="Vriezen J.A."/>
            <person name="Melkonian R."/>
            <person name="James E.K."/>
            <person name="Young J.P."/>
            <person name="Bena G."/>
            <person name="Hauser L."/>
            <person name="Land M."/>
            <person name="Kyrpides N."/>
            <person name="Bruce D."/>
            <person name="Chain P."/>
            <person name="Copeland A."/>
            <person name="Pitluck S."/>
            <person name="Woyke T."/>
            <person name="Lizotte-Waniewski M."/>
            <person name="Bristow J."/>
            <person name="Riley M."/>
        </authorList>
    </citation>
    <scope>NUCLEOTIDE SEQUENCE [LARGE SCALE GENOMIC DNA]</scope>
    <source>
        <strain evidence="3">DSM 17167 / CIP 108236 / LMG 21445 / STM815</strain>
    </source>
</reference>
<sequence>MPTLRLSLSSPSLTAHELYDYGYNLLPKTQLASGPRASTREIVDGIRIMMPALHNLLPDSRVAHYLFIPLAEAVVFAISRRPSRGRTPVPTLAKYPLHNHRRPADFHHSQVARNPFMQVHLAFERSFESVRTRYRAFLAARVARPRISLPADEPLTHPEEAGQPASAPASMRDERRLSTHRGRSGPRLAAELDDVRRAMGVSLSPCASVSVARFAATFATPHHFREFCCDRIVGPESAR</sequence>
<evidence type="ECO:0000313" key="3">
    <source>
        <dbReference type="Proteomes" id="UP000001192"/>
    </source>
</evidence>
<gene>
    <name evidence="2" type="ordered locus">Bphy_0085</name>
</gene>
<accession>B2JJZ3</accession>
<dbReference type="STRING" id="391038.Bphy_0085"/>
<dbReference type="AlphaFoldDB" id="B2JJZ3"/>
<organism evidence="2 3">
    <name type="scientific">Paraburkholderia phymatum (strain DSM 17167 / CIP 108236 / LMG 21445 / STM815)</name>
    <name type="common">Burkholderia phymatum</name>
    <dbReference type="NCBI Taxonomy" id="391038"/>
    <lineage>
        <taxon>Bacteria</taxon>
        <taxon>Pseudomonadati</taxon>
        <taxon>Pseudomonadota</taxon>
        <taxon>Betaproteobacteria</taxon>
        <taxon>Burkholderiales</taxon>
        <taxon>Burkholderiaceae</taxon>
        <taxon>Paraburkholderia</taxon>
    </lineage>
</organism>
<name>B2JJZ3_PARP8</name>
<feature type="region of interest" description="Disordered" evidence="1">
    <location>
        <begin position="149"/>
        <end position="189"/>
    </location>
</feature>
<dbReference type="EMBL" id="CP001043">
    <property type="protein sequence ID" value="ACC69280.1"/>
    <property type="molecule type" value="Genomic_DNA"/>
</dbReference>
<evidence type="ECO:0000256" key="1">
    <source>
        <dbReference type="SAM" id="MobiDB-lite"/>
    </source>
</evidence>
<evidence type="ECO:0000313" key="2">
    <source>
        <dbReference type="EMBL" id="ACC69280.1"/>
    </source>
</evidence>
<dbReference type="Proteomes" id="UP000001192">
    <property type="component" value="Chromosome 1"/>
</dbReference>
<protein>
    <submittedName>
        <fullName evidence="2">Uncharacterized protein</fullName>
    </submittedName>
</protein>
<dbReference type="eggNOG" id="COG0841">
    <property type="taxonomic scope" value="Bacteria"/>
</dbReference>
<keyword evidence="3" id="KW-1185">Reference proteome</keyword>
<dbReference type="KEGG" id="bph:Bphy_0085"/>